<dbReference type="Pfam" id="PF07247">
    <property type="entry name" value="AATase"/>
    <property type="match status" value="1"/>
</dbReference>
<evidence type="ECO:0000313" key="2">
    <source>
        <dbReference type="Proteomes" id="UP000664132"/>
    </source>
</evidence>
<gene>
    <name evidence="1" type="ORF">IFR04_006730</name>
</gene>
<dbReference type="OrthoDB" id="2150604at2759"/>
<accession>A0A8H7TJ45</accession>
<dbReference type="Proteomes" id="UP000664132">
    <property type="component" value="Unassembled WGS sequence"/>
</dbReference>
<dbReference type="SUPFAM" id="SSF52777">
    <property type="entry name" value="CoA-dependent acyltransferases"/>
    <property type="match status" value="1"/>
</dbReference>
<protein>
    <recommendedName>
        <fullName evidence="3">Alcohol acetyltransferase</fullName>
    </recommendedName>
</protein>
<dbReference type="EMBL" id="JAFJYH010000090">
    <property type="protein sequence ID" value="KAG4420167.1"/>
    <property type="molecule type" value="Genomic_DNA"/>
</dbReference>
<dbReference type="InterPro" id="IPR052058">
    <property type="entry name" value="Alcohol_O-acetyltransferase"/>
</dbReference>
<proteinExistence type="predicted"/>
<dbReference type="InterPro" id="IPR023213">
    <property type="entry name" value="CAT-like_dom_sf"/>
</dbReference>
<keyword evidence="2" id="KW-1185">Reference proteome</keyword>
<evidence type="ECO:0000313" key="1">
    <source>
        <dbReference type="EMBL" id="KAG4420167.1"/>
    </source>
</evidence>
<comment type="caution">
    <text evidence="1">The sequence shown here is derived from an EMBL/GenBank/DDBJ whole genome shotgun (WGS) entry which is preliminary data.</text>
</comment>
<organism evidence="1 2">
    <name type="scientific">Cadophora malorum</name>
    <dbReference type="NCBI Taxonomy" id="108018"/>
    <lineage>
        <taxon>Eukaryota</taxon>
        <taxon>Fungi</taxon>
        <taxon>Dikarya</taxon>
        <taxon>Ascomycota</taxon>
        <taxon>Pezizomycotina</taxon>
        <taxon>Leotiomycetes</taxon>
        <taxon>Helotiales</taxon>
        <taxon>Ploettnerulaceae</taxon>
        <taxon>Cadophora</taxon>
    </lineage>
</organism>
<dbReference type="Gene3D" id="3.30.559.10">
    <property type="entry name" value="Chloramphenicol acetyltransferase-like domain"/>
    <property type="match status" value="1"/>
</dbReference>
<evidence type="ECO:0008006" key="3">
    <source>
        <dbReference type="Google" id="ProtNLM"/>
    </source>
</evidence>
<sequence>MWPLGTKTPTDGNFLRAAGPNQIRCVARESLRFYRTLVVGGIYEFVKPVDMDSVSTYNYALRSCIGTHPRLSVIIAKHDTDSPYFEFCPYIDLSQHVEFLEHGMGKSESEAATIQKILPGILDGFLPTTIPSWKIVVLPFSDKRCFIAFSYSHALGDGLSGCAFHRTFLEALQEQRLETDLKCKPARKALSPPFDTPENLPISWSYLLSPFLGVYLPKWLSALLGFRAEMNATTPSTWTGTPIFYDADTLRTGVEMISIARDMVDDALKLCRINGAKLTGLLHQLILDALSECLPQPHEFDRFGVGTAINMRPTVEVSNDEMGVFASGDFQMQPLQKNTWREDGSFDWTLARAITDRLSIRAKEVKDQPLGLLRYLLSIRAWTLLKIGGRRDDSYAISNLMSFQPVGKVNKCAITEMVFCRPTDVAGGAALSVNVVSVRDGPMNITINWQVEGLDVGTYEGEVAFVSAVCRHVEAGLTRLCKTLCLPEKP</sequence>
<dbReference type="AlphaFoldDB" id="A0A8H7TJ45"/>
<name>A0A8H7TJ45_9HELO</name>
<reference evidence="1" key="1">
    <citation type="submission" date="2021-02" db="EMBL/GenBank/DDBJ databases">
        <title>Genome sequence Cadophora malorum strain M34.</title>
        <authorList>
            <person name="Stefanovic E."/>
            <person name="Vu D."/>
            <person name="Scully C."/>
            <person name="Dijksterhuis J."/>
            <person name="Roader J."/>
            <person name="Houbraken J."/>
        </authorList>
    </citation>
    <scope>NUCLEOTIDE SEQUENCE</scope>
    <source>
        <strain evidence="1">M34</strain>
    </source>
</reference>
<dbReference type="InterPro" id="IPR010828">
    <property type="entry name" value="Atf2/Sli1-like"/>
</dbReference>
<dbReference type="GO" id="GO:0008080">
    <property type="term" value="F:N-acetyltransferase activity"/>
    <property type="evidence" value="ECO:0007669"/>
    <property type="project" value="TreeGrafter"/>
</dbReference>
<dbReference type="PANTHER" id="PTHR28037">
    <property type="entry name" value="ALCOHOL O-ACETYLTRANSFERASE 1-RELATED"/>
    <property type="match status" value="1"/>
</dbReference>
<dbReference type="PANTHER" id="PTHR28037:SF1">
    <property type="entry name" value="ALCOHOL O-ACETYLTRANSFERASE 1-RELATED"/>
    <property type="match status" value="1"/>
</dbReference>